<feature type="compositionally biased region" description="Basic and acidic residues" evidence="1">
    <location>
        <begin position="1"/>
        <end position="18"/>
    </location>
</feature>
<dbReference type="Proteomes" id="UP000007875">
    <property type="component" value="Unassembled WGS sequence"/>
</dbReference>
<evidence type="ECO:0000313" key="2">
    <source>
        <dbReference type="Ensembl" id="ENSCSAVP00000013895.1"/>
    </source>
</evidence>
<feature type="region of interest" description="Disordered" evidence="1">
    <location>
        <begin position="1"/>
        <end position="33"/>
    </location>
</feature>
<organism evidence="2 3">
    <name type="scientific">Ciona savignyi</name>
    <name type="common">Pacific transparent sea squirt</name>
    <dbReference type="NCBI Taxonomy" id="51511"/>
    <lineage>
        <taxon>Eukaryota</taxon>
        <taxon>Metazoa</taxon>
        <taxon>Chordata</taxon>
        <taxon>Tunicata</taxon>
        <taxon>Ascidiacea</taxon>
        <taxon>Phlebobranchia</taxon>
        <taxon>Cionidae</taxon>
        <taxon>Ciona</taxon>
    </lineage>
</organism>
<reference evidence="3" key="1">
    <citation type="submission" date="2003-08" db="EMBL/GenBank/DDBJ databases">
        <authorList>
            <person name="Birren B."/>
            <person name="Nusbaum C."/>
            <person name="Abebe A."/>
            <person name="Abouelleil A."/>
            <person name="Adekoya E."/>
            <person name="Ait-zahra M."/>
            <person name="Allen N."/>
            <person name="Allen T."/>
            <person name="An P."/>
            <person name="Anderson M."/>
            <person name="Anderson S."/>
            <person name="Arachchi H."/>
            <person name="Armbruster J."/>
            <person name="Bachantsang P."/>
            <person name="Baldwin J."/>
            <person name="Barry A."/>
            <person name="Bayul T."/>
            <person name="Blitshsteyn B."/>
            <person name="Bloom T."/>
            <person name="Blye J."/>
            <person name="Boguslavskiy L."/>
            <person name="Borowsky M."/>
            <person name="Boukhgalter B."/>
            <person name="Brunache A."/>
            <person name="Butler J."/>
            <person name="Calixte N."/>
            <person name="Calvo S."/>
            <person name="Camarata J."/>
            <person name="Campo K."/>
            <person name="Chang J."/>
            <person name="Cheshatsang Y."/>
            <person name="Citroen M."/>
            <person name="Collymore A."/>
            <person name="Considine T."/>
            <person name="Cook A."/>
            <person name="Cooke P."/>
            <person name="Corum B."/>
            <person name="Cuomo C."/>
            <person name="David R."/>
            <person name="Dawoe T."/>
            <person name="Degray S."/>
            <person name="Dodge S."/>
            <person name="Dooley K."/>
            <person name="Dorje P."/>
            <person name="Dorjee K."/>
            <person name="Dorris L."/>
            <person name="Duffey N."/>
            <person name="Dupes A."/>
            <person name="Elkins T."/>
            <person name="Engels R."/>
            <person name="Erickson J."/>
            <person name="Farina A."/>
            <person name="Faro S."/>
            <person name="Ferreira P."/>
            <person name="Fischer H."/>
            <person name="Fitzgerald M."/>
            <person name="Foley K."/>
            <person name="Gage D."/>
            <person name="Galagan J."/>
            <person name="Gearin G."/>
            <person name="Gnerre S."/>
            <person name="Gnirke A."/>
            <person name="Goyette A."/>
            <person name="Graham J."/>
            <person name="Grandbois E."/>
            <person name="Gyaltsen K."/>
            <person name="Hafez N."/>
            <person name="Hagopian D."/>
            <person name="Hagos B."/>
            <person name="Hall J."/>
            <person name="Hatcher B."/>
            <person name="Heller A."/>
            <person name="Higgins H."/>
            <person name="Honan T."/>
            <person name="Horn A."/>
            <person name="Houde N."/>
            <person name="Hughes L."/>
            <person name="Hulme W."/>
            <person name="Husby E."/>
            <person name="Iliev I."/>
            <person name="Jaffe D."/>
            <person name="Jones C."/>
            <person name="Kamal M."/>
            <person name="Kamat A."/>
            <person name="Kamvysselis M."/>
            <person name="Karlsson E."/>
            <person name="Kells C."/>
            <person name="Kieu A."/>
            <person name="Kisner P."/>
            <person name="Kodira C."/>
            <person name="Kulbokas E."/>
            <person name="Labutti K."/>
            <person name="Lama D."/>
            <person name="Landers T."/>
            <person name="Leger J."/>
            <person name="Levine S."/>
            <person name="Lewis D."/>
            <person name="Lewis T."/>
            <person name="Lindblad-toh K."/>
            <person name="Liu X."/>
            <person name="Lokyitsang T."/>
            <person name="Lokyitsang Y."/>
            <person name="Lucien O."/>
            <person name="Lui A."/>
            <person name="Ma L.J."/>
            <person name="Mabbitt R."/>
            <person name="Macdonald J."/>
            <person name="Maclean C."/>
            <person name="Major J."/>
            <person name="Manning J."/>
            <person name="Marabella R."/>
            <person name="Maru K."/>
            <person name="Matthews C."/>
            <person name="Mauceli E."/>
            <person name="Mccarthy M."/>
            <person name="Mcdonough S."/>
            <person name="Mcghee T."/>
            <person name="Meldrim J."/>
            <person name="Meneus L."/>
            <person name="Mesirov J."/>
            <person name="Mihalev A."/>
            <person name="Mihova T."/>
            <person name="Mikkelsen T."/>
            <person name="Mlenga V."/>
            <person name="Moru K."/>
            <person name="Mozes J."/>
            <person name="Mulrain L."/>
            <person name="Munson G."/>
            <person name="Naylor J."/>
            <person name="Newes C."/>
            <person name="Nguyen C."/>
            <person name="Nguyen N."/>
            <person name="Nguyen T."/>
            <person name="Nicol R."/>
            <person name="Nielsen C."/>
            <person name="Nizzari M."/>
            <person name="Norbu C."/>
            <person name="Norbu N."/>
            <person name="O'donnell P."/>
            <person name="Okoawo O."/>
            <person name="O'leary S."/>
            <person name="Omotosho B."/>
            <person name="O'neill K."/>
            <person name="Osman S."/>
            <person name="Parker S."/>
            <person name="Perrin D."/>
            <person name="Phunkhang P."/>
            <person name="Piqani B."/>
            <person name="Purcell S."/>
            <person name="Rachupka T."/>
            <person name="Ramasamy U."/>
            <person name="Rameau R."/>
            <person name="Ray V."/>
            <person name="Raymond C."/>
            <person name="Retta R."/>
            <person name="Richardson S."/>
            <person name="Rise C."/>
            <person name="Rodriguez J."/>
            <person name="Rogers J."/>
            <person name="Rogov P."/>
            <person name="Rutman M."/>
            <person name="Schupbach R."/>
            <person name="Seaman C."/>
            <person name="Settipalli S."/>
            <person name="Sharpe T."/>
            <person name="Sheridan J."/>
            <person name="Sherpa N."/>
            <person name="Shi J."/>
            <person name="Smirnov S."/>
            <person name="Smith C."/>
            <person name="Sougnez C."/>
            <person name="Spencer B."/>
            <person name="Stalker J."/>
            <person name="Stange-thomann N."/>
            <person name="Stavropoulos S."/>
            <person name="Stetson K."/>
            <person name="Stone C."/>
            <person name="Stone S."/>
            <person name="Stubbs M."/>
            <person name="Talamas J."/>
            <person name="Tchuinga P."/>
            <person name="Tenzing P."/>
            <person name="Tesfaye S."/>
            <person name="Theodore J."/>
            <person name="Thoulutsang Y."/>
            <person name="Topham K."/>
            <person name="Towey S."/>
            <person name="Tsamla T."/>
            <person name="Tsomo N."/>
            <person name="Vallee D."/>
            <person name="Vassiliev H."/>
            <person name="Venkataraman V."/>
            <person name="Vinson J."/>
            <person name="Vo A."/>
            <person name="Wade C."/>
            <person name="Wang S."/>
            <person name="Wangchuk T."/>
            <person name="Wangdi T."/>
            <person name="Whittaker C."/>
            <person name="Wilkinson J."/>
            <person name="Wu Y."/>
            <person name="Wyman D."/>
            <person name="Yadav S."/>
            <person name="Yang S."/>
            <person name="Yang X."/>
            <person name="Yeager S."/>
            <person name="Yee E."/>
            <person name="Young G."/>
            <person name="Zainoun J."/>
            <person name="Zembeck L."/>
            <person name="Zimmer A."/>
            <person name="Zody M."/>
            <person name="Lander E."/>
        </authorList>
    </citation>
    <scope>NUCLEOTIDE SEQUENCE [LARGE SCALE GENOMIC DNA]</scope>
</reference>
<dbReference type="Ensembl" id="ENSCSAVT00000014055.1">
    <property type="protein sequence ID" value="ENSCSAVP00000013895.1"/>
    <property type="gene ID" value="ENSCSAVG00000008142.1"/>
</dbReference>
<sequence length="250" mass="28155">MSDLLHVDTDDCHNESDGTKSAPRSPCSSPYLRKLSSVSPRTLKGIDPKFNLTPDLQQNGSAGTYAHASVCSVQSSSSSSYDSGYLTTPGERGTQFEFQPRKPSIETESNADDIDFFLQVVGVFRDYVSDQINVLESQFKDNKDNLEILQSQLKTNETEASQNETQLMRDFSHLLSILHQKQSELHRIIKKQSADVSGRIRDQSDLCRRNMKMVAGILNFAKRLRNESGESMRENAVREFKQRLLSANDL</sequence>
<evidence type="ECO:0000256" key="1">
    <source>
        <dbReference type="SAM" id="MobiDB-lite"/>
    </source>
</evidence>
<dbReference type="AlphaFoldDB" id="H2Z8I3"/>
<reference evidence="2" key="2">
    <citation type="submission" date="2025-08" db="UniProtKB">
        <authorList>
            <consortium name="Ensembl"/>
        </authorList>
    </citation>
    <scope>IDENTIFICATION</scope>
</reference>
<keyword evidence="3" id="KW-1185">Reference proteome</keyword>
<evidence type="ECO:0000313" key="3">
    <source>
        <dbReference type="Proteomes" id="UP000007875"/>
    </source>
</evidence>
<reference evidence="2" key="3">
    <citation type="submission" date="2025-09" db="UniProtKB">
        <authorList>
            <consortium name="Ensembl"/>
        </authorList>
    </citation>
    <scope>IDENTIFICATION</scope>
</reference>
<accession>H2Z8I3</accession>
<protein>
    <submittedName>
        <fullName evidence="2">Uncharacterized protein</fullName>
    </submittedName>
</protein>
<proteinExistence type="predicted"/>
<feature type="region of interest" description="Disordered" evidence="1">
    <location>
        <begin position="75"/>
        <end position="96"/>
    </location>
</feature>
<dbReference type="OMA" id="CHNESDG"/>
<dbReference type="GeneTree" id="ENSGT00390000015486"/>
<dbReference type="InParanoid" id="H2Z8I3"/>
<dbReference type="HOGENOM" id="CLU_075212_0_0_1"/>
<name>H2Z8I3_CIOSA</name>